<dbReference type="GO" id="GO:0016757">
    <property type="term" value="F:glycosyltransferase activity"/>
    <property type="evidence" value="ECO:0007669"/>
    <property type="project" value="UniProtKB-KW"/>
</dbReference>
<reference evidence="6 7" key="1">
    <citation type="submission" date="2014-02" db="EMBL/GenBank/DDBJ databases">
        <title>Draft genome sequence of Lysinibacillus massiliensis CCUG 49529.</title>
        <authorList>
            <person name="Zhang F."/>
            <person name="Wang G."/>
            <person name="Zhang L."/>
        </authorList>
    </citation>
    <scope>NUCLEOTIDE SEQUENCE [LARGE SCALE GENOMIC DNA]</scope>
    <source>
        <strain evidence="6 7">CCUG 49529</strain>
    </source>
</reference>
<keyword evidence="2" id="KW-0328">Glycosyltransferase</keyword>
<evidence type="ECO:0000256" key="3">
    <source>
        <dbReference type="ARBA" id="ARBA00022679"/>
    </source>
</evidence>
<keyword evidence="4" id="KW-1133">Transmembrane helix</keyword>
<dbReference type="PANTHER" id="PTHR43630">
    <property type="entry name" value="POLY-BETA-1,6-N-ACETYL-D-GLUCOSAMINE SYNTHASE"/>
    <property type="match status" value="1"/>
</dbReference>
<sequence length="460" mass="53246">MIFEDKTGKRGLIIKSCILFTFLIILTSLALYLFELYGYIQLPYFGVTIDYLLQICTFIFISYLIFAIALGFIRMLILFYFVKKQLNRKKIIREYIQTNQRIIQPYRPFVSVIIPIYNEEVVIKRTITSILKCDYPSLEILIIDDGSTDNTASIIDNNFSKCRNVRYIYKENGGKASALNLGIEKAIGDVIVTIDADTIFTNSTINHLVNPFSDPLVAAVSGNCKVGNLKNQLTLWQHIEYVTSNNLDKRGFEEIGSITVVPGSNSAWRKSFLIEAGGFADDTLAEDTDLTFKALEAGYKIIYEDRAFSYEEIPENIKDFLKQRFRWSYGIIQVIWKHRQTIIQSNNKALKYFAVPSLLFNYLVLLTIPLADIAFIFAFVHGSLSIFLFVLLFYFIDFLYSYIAFRIEKENLRPLCWVFVQRIAYRMLLTYITWKTLIEIVNGSRQGWNKVNRTGNNFFK</sequence>
<comment type="caution">
    <text evidence="6">The sequence shown here is derived from an EMBL/GenBank/DDBJ whole genome shotgun (WGS) entry which is preliminary data.</text>
</comment>
<keyword evidence="7" id="KW-1185">Reference proteome</keyword>
<dbReference type="InterPro" id="IPR029044">
    <property type="entry name" value="Nucleotide-diphossugar_trans"/>
</dbReference>
<evidence type="ECO:0000256" key="2">
    <source>
        <dbReference type="ARBA" id="ARBA00022676"/>
    </source>
</evidence>
<evidence type="ECO:0000313" key="6">
    <source>
        <dbReference type="EMBL" id="KGR89808.1"/>
    </source>
</evidence>
<proteinExistence type="inferred from homology"/>
<feature type="transmembrane region" description="Helical" evidence="4">
    <location>
        <begin position="52"/>
        <end position="82"/>
    </location>
</feature>
<dbReference type="EMBL" id="JPVQ01000033">
    <property type="protein sequence ID" value="KGR89808.1"/>
    <property type="molecule type" value="Genomic_DNA"/>
</dbReference>
<evidence type="ECO:0000259" key="5">
    <source>
        <dbReference type="Pfam" id="PF00535"/>
    </source>
</evidence>
<dbReference type="OrthoDB" id="9766299at2"/>
<dbReference type="SUPFAM" id="SSF53448">
    <property type="entry name" value="Nucleotide-diphospho-sugar transferases"/>
    <property type="match status" value="1"/>
</dbReference>
<dbReference type="Proteomes" id="UP000030595">
    <property type="component" value="Unassembled WGS sequence"/>
</dbReference>
<feature type="transmembrane region" description="Helical" evidence="4">
    <location>
        <begin position="358"/>
        <end position="380"/>
    </location>
</feature>
<keyword evidence="4" id="KW-0812">Transmembrane</keyword>
<dbReference type="AlphaFoldDB" id="A0A0A3J3S9"/>
<evidence type="ECO:0000256" key="1">
    <source>
        <dbReference type="ARBA" id="ARBA00006739"/>
    </source>
</evidence>
<comment type="similarity">
    <text evidence="1">Belongs to the glycosyltransferase 2 family.</text>
</comment>
<dbReference type="RefSeq" id="WP_052126236.1">
    <property type="nucleotide sequence ID" value="NZ_AVCZ01000033.1"/>
</dbReference>
<keyword evidence="3" id="KW-0808">Transferase</keyword>
<keyword evidence="4" id="KW-0472">Membrane</keyword>
<feature type="transmembrane region" description="Helical" evidence="4">
    <location>
        <begin position="386"/>
        <end position="405"/>
    </location>
</feature>
<name>A0A0A3J3S9_9BACL</name>
<dbReference type="Gene3D" id="3.90.550.10">
    <property type="entry name" value="Spore Coat Polysaccharide Biosynthesis Protein SpsA, Chain A"/>
    <property type="match status" value="1"/>
</dbReference>
<dbReference type="InterPro" id="IPR001173">
    <property type="entry name" value="Glyco_trans_2-like"/>
</dbReference>
<protein>
    <recommendedName>
        <fullName evidence="5">Glycosyltransferase 2-like domain-containing protein</fullName>
    </recommendedName>
</protein>
<dbReference type="CDD" id="cd06423">
    <property type="entry name" value="CESA_like"/>
    <property type="match status" value="1"/>
</dbReference>
<feature type="domain" description="Glycosyltransferase 2-like" evidence="5">
    <location>
        <begin position="111"/>
        <end position="273"/>
    </location>
</feature>
<feature type="transmembrane region" description="Helical" evidence="4">
    <location>
        <begin position="12"/>
        <end position="32"/>
    </location>
</feature>
<organism evidence="6 7">
    <name type="scientific">Ureibacillus massiliensis 4400831 = CIP 108448 = CCUG 49529</name>
    <dbReference type="NCBI Taxonomy" id="1211035"/>
    <lineage>
        <taxon>Bacteria</taxon>
        <taxon>Bacillati</taxon>
        <taxon>Bacillota</taxon>
        <taxon>Bacilli</taxon>
        <taxon>Bacillales</taxon>
        <taxon>Caryophanaceae</taxon>
        <taxon>Ureibacillus</taxon>
    </lineage>
</organism>
<accession>A0A0A3J3S9</accession>
<evidence type="ECO:0000313" key="7">
    <source>
        <dbReference type="Proteomes" id="UP000030595"/>
    </source>
</evidence>
<dbReference type="eggNOG" id="COG1215">
    <property type="taxonomic scope" value="Bacteria"/>
</dbReference>
<evidence type="ECO:0000256" key="4">
    <source>
        <dbReference type="SAM" id="Phobius"/>
    </source>
</evidence>
<dbReference type="Pfam" id="PF00535">
    <property type="entry name" value="Glycos_transf_2"/>
    <property type="match status" value="1"/>
</dbReference>
<gene>
    <name evidence="6" type="ORF">CD30_14990</name>
</gene>
<dbReference type="PANTHER" id="PTHR43630:SF1">
    <property type="entry name" value="POLY-BETA-1,6-N-ACETYL-D-GLUCOSAMINE SYNTHASE"/>
    <property type="match status" value="1"/>
</dbReference>